<keyword evidence="1" id="KW-0479">Metal-binding</keyword>
<sequence>MHPSTSKGIDFGRRCSHCIAEVGREKLSACSRCKRARYCSKACQRAAWESHKPNCKSVADARAEVHPDSISSYVVLDAALTKWSRHWTFALYRWACVGMDLTNQSPDRAATHCCLVRLKLRPNPPTPAHAFVMTSAEIMSNKDFLKALWIEIGPTREDFAREQKKTRPNNRMSLVIFCEGLANYHYFTIDTAETIGYSSPSISKAAAEIWAENLIRIVETGDASKENSDKHLLRTISDIAALPGVTITTM</sequence>
<dbReference type="OrthoDB" id="9922773at2759"/>
<evidence type="ECO:0000259" key="5">
    <source>
        <dbReference type="PROSITE" id="PS50865"/>
    </source>
</evidence>
<dbReference type="EMBL" id="KN833017">
    <property type="protein sequence ID" value="KIM78398.1"/>
    <property type="molecule type" value="Genomic_DNA"/>
</dbReference>
<keyword evidence="2 4" id="KW-0863">Zinc-finger</keyword>
<dbReference type="InParanoid" id="A0A0C3AWK6"/>
<proteinExistence type="predicted"/>
<protein>
    <recommendedName>
        <fullName evidence="5">MYND-type domain-containing protein</fullName>
    </recommendedName>
</protein>
<keyword evidence="3" id="KW-0862">Zinc</keyword>
<feature type="domain" description="MYND-type" evidence="5">
    <location>
        <begin position="15"/>
        <end position="55"/>
    </location>
</feature>
<evidence type="ECO:0000256" key="2">
    <source>
        <dbReference type="ARBA" id="ARBA00022771"/>
    </source>
</evidence>
<accession>A0A0C3AWK6</accession>
<reference evidence="6 7" key="1">
    <citation type="submission" date="2014-04" db="EMBL/GenBank/DDBJ databases">
        <authorList>
            <consortium name="DOE Joint Genome Institute"/>
            <person name="Kuo A."/>
            <person name="Tarkka M."/>
            <person name="Buscot F."/>
            <person name="Kohler A."/>
            <person name="Nagy L.G."/>
            <person name="Floudas D."/>
            <person name="Copeland A."/>
            <person name="Barry K.W."/>
            <person name="Cichocki N."/>
            <person name="Veneault-Fourrey C."/>
            <person name="LaButti K."/>
            <person name="Lindquist E.A."/>
            <person name="Lipzen A."/>
            <person name="Lundell T."/>
            <person name="Morin E."/>
            <person name="Murat C."/>
            <person name="Sun H."/>
            <person name="Tunlid A."/>
            <person name="Henrissat B."/>
            <person name="Grigoriev I.V."/>
            <person name="Hibbett D.S."/>
            <person name="Martin F."/>
            <person name="Nordberg H.P."/>
            <person name="Cantor M.N."/>
            <person name="Hua S.X."/>
        </authorList>
    </citation>
    <scope>NUCLEOTIDE SEQUENCE [LARGE SCALE GENOMIC DNA]</scope>
    <source>
        <strain evidence="6 7">F 1598</strain>
    </source>
</reference>
<evidence type="ECO:0000256" key="4">
    <source>
        <dbReference type="PROSITE-ProRule" id="PRU00134"/>
    </source>
</evidence>
<dbReference type="Proteomes" id="UP000054166">
    <property type="component" value="Unassembled WGS sequence"/>
</dbReference>
<dbReference type="InterPro" id="IPR002893">
    <property type="entry name" value="Znf_MYND"/>
</dbReference>
<dbReference type="GO" id="GO:0008270">
    <property type="term" value="F:zinc ion binding"/>
    <property type="evidence" value="ECO:0007669"/>
    <property type="project" value="UniProtKB-KW"/>
</dbReference>
<dbReference type="STRING" id="765440.A0A0C3AWK6"/>
<evidence type="ECO:0000256" key="1">
    <source>
        <dbReference type="ARBA" id="ARBA00022723"/>
    </source>
</evidence>
<dbReference type="Gene3D" id="6.10.140.2220">
    <property type="match status" value="1"/>
</dbReference>
<dbReference type="AlphaFoldDB" id="A0A0C3AWK6"/>
<dbReference type="PROSITE" id="PS01360">
    <property type="entry name" value="ZF_MYND_1"/>
    <property type="match status" value="1"/>
</dbReference>
<dbReference type="Pfam" id="PF01753">
    <property type="entry name" value="zf-MYND"/>
    <property type="match status" value="1"/>
</dbReference>
<evidence type="ECO:0000256" key="3">
    <source>
        <dbReference type="ARBA" id="ARBA00022833"/>
    </source>
</evidence>
<evidence type="ECO:0000313" key="7">
    <source>
        <dbReference type="Proteomes" id="UP000054166"/>
    </source>
</evidence>
<keyword evidence="7" id="KW-1185">Reference proteome</keyword>
<evidence type="ECO:0000313" key="6">
    <source>
        <dbReference type="EMBL" id="KIM78398.1"/>
    </source>
</evidence>
<dbReference type="PROSITE" id="PS50865">
    <property type="entry name" value="ZF_MYND_2"/>
    <property type="match status" value="1"/>
</dbReference>
<dbReference type="HOGENOM" id="CLU_092131_0_0_1"/>
<organism evidence="6 7">
    <name type="scientific">Piloderma croceum (strain F 1598)</name>
    <dbReference type="NCBI Taxonomy" id="765440"/>
    <lineage>
        <taxon>Eukaryota</taxon>
        <taxon>Fungi</taxon>
        <taxon>Dikarya</taxon>
        <taxon>Basidiomycota</taxon>
        <taxon>Agaricomycotina</taxon>
        <taxon>Agaricomycetes</taxon>
        <taxon>Agaricomycetidae</taxon>
        <taxon>Atheliales</taxon>
        <taxon>Atheliaceae</taxon>
        <taxon>Piloderma</taxon>
    </lineage>
</organism>
<reference evidence="7" key="2">
    <citation type="submission" date="2015-01" db="EMBL/GenBank/DDBJ databases">
        <title>Evolutionary Origins and Diversification of the Mycorrhizal Mutualists.</title>
        <authorList>
            <consortium name="DOE Joint Genome Institute"/>
            <consortium name="Mycorrhizal Genomics Consortium"/>
            <person name="Kohler A."/>
            <person name="Kuo A."/>
            <person name="Nagy L.G."/>
            <person name="Floudas D."/>
            <person name="Copeland A."/>
            <person name="Barry K.W."/>
            <person name="Cichocki N."/>
            <person name="Veneault-Fourrey C."/>
            <person name="LaButti K."/>
            <person name="Lindquist E.A."/>
            <person name="Lipzen A."/>
            <person name="Lundell T."/>
            <person name="Morin E."/>
            <person name="Murat C."/>
            <person name="Riley R."/>
            <person name="Ohm R."/>
            <person name="Sun H."/>
            <person name="Tunlid A."/>
            <person name="Henrissat B."/>
            <person name="Grigoriev I.V."/>
            <person name="Hibbett D.S."/>
            <person name="Martin F."/>
        </authorList>
    </citation>
    <scope>NUCLEOTIDE SEQUENCE [LARGE SCALE GENOMIC DNA]</scope>
    <source>
        <strain evidence="7">F 1598</strain>
    </source>
</reference>
<name>A0A0C3AWK6_PILCF</name>
<dbReference type="SUPFAM" id="SSF144232">
    <property type="entry name" value="HIT/MYND zinc finger-like"/>
    <property type="match status" value="1"/>
</dbReference>
<gene>
    <name evidence="6" type="ORF">PILCRDRAFT_824604</name>
</gene>